<reference evidence="1 2" key="1">
    <citation type="submission" date="2017-10" db="EMBL/GenBank/DDBJ databases">
        <title>Whole genome of Pedobacter ginsengisoli T01R-27 isolated from tomato rhizosphere.</title>
        <authorList>
            <person name="Weon H.-Y."/>
            <person name="Lee S.A."/>
            <person name="Sang M.K."/>
            <person name="Song J."/>
        </authorList>
    </citation>
    <scope>NUCLEOTIDE SEQUENCE [LARGE SCALE GENOMIC DNA]</scope>
    <source>
        <strain evidence="1 2">T01R-27</strain>
    </source>
</reference>
<sequence length="62" mass="6867">MKLDEVFCFEGETDPGDEMAVFAISSKALSVAGLLVNAYDVYADEQARKIVQHLKSVYKVLL</sequence>
<dbReference type="AlphaFoldDB" id="A0A2D1U1X2"/>
<gene>
    <name evidence="1" type="ORF">CPT03_03580</name>
</gene>
<name>A0A2D1U1X2_9SPHI</name>
<accession>A0A2D1U1X2</accession>
<dbReference type="EMBL" id="CP024091">
    <property type="protein sequence ID" value="ATP55612.1"/>
    <property type="molecule type" value="Genomic_DNA"/>
</dbReference>
<evidence type="ECO:0000313" key="2">
    <source>
        <dbReference type="Proteomes" id="UP000223749"/>
    </source>
</evidence>
<keyword evidence="2" id="KW-1185">Reference proteome</keyword>
<organism evidence="1 2">
    <name type="scientific">Pedobacter ginsengisoli</name>
    <dbReference type="NCBI Taxonomy" id="363852"/>
    <lineage>
        <taxon>Bacteria</taxon>
        <taxon>Pseudomonadati</taxon>
        <taxon>Bacteroidota</taxon>
        <taxon>Sphingobacteriia</taxon>
        <taxon>Sphingobacteriales</taxon>
        <taxon>Sphingobacteriaceae</taxon>
        <taxon>Pedobacter</taxon>
    </lineage>
</organism>
<dbReference type="KEGG" id="pgs:CPT03_03580"/>
<proteinExistence type="predicted"/>
<dbReference type="Proteomes" id="UP000223749">
    <property type="component" value="Chromosome"/>
</dbReference>
<dbReference type="OrthoDB" id="8418771at2"/>
<protein>
    <submittedName>
        <fullName evidence="1">Uncharacterized protein</fullName>
    </submittedName>
</protein>
<dbReference type="RefSeq" id="WP_099437559.1">
    <property type="nucleotide sequence ID" value="NZ_CP024091.1"/>
</dbReference>
<evidence type="ECO:0000313" key="1">
    <source>
        <dbReference type="EMBL" id="ATP55612.1"/>
    </source>
</evidence>